<dbReference type="GO" id="GO:0015074">
    <property type="term" value="P:DNA integration"/>
    <property type="evidence" value="ECO:0007669"/>
    <property type="project" value="InterPro"/>
</dbReference>
<name>A0A401Z3W2_9ACTN</name>
<dbReference type="InterPro" id="IPR013762">
    <property type="entry name" value="Integrase-like_cat_sf"/>
</dbReference>
<evidence type="ECO:0000256" key="1">
    <source>
        <dbReference type="ARBA" id="ARBA00023172"/>
    </source>
</evidence>
<gene>
    <name evidence="3" type="ORF">EHYA_09292</name>
</gene>
<feature type="domain" description="Tyr recombinase" evidence="2">
    <location>
        <begin position="1"/>
        <end position="162"/>
    </location>
</feature>
<dbReference type="InterPro" id="IPR011010">
    <property type="entry name" value="DNA_brk_join_enz"/>
</dbReference>
<comment type="caution">
    <text evidence="3">The sequence shown here is derived from an EMBL/GenBank/DDBJ whole genome shotgun (WGS) entry which is preliminary data.</text>
</comment>
<keyword evidence="1" id="KW-0233">DNA recombination</keyword>
<dbReference type="AlphaFoldDB" id="A0A401Z3W2"/>
<evidence type="ECO:0000313" key="3">
    <source>
        <dbReference type="EMBL" id="GCE01526.1"/>
    </source>
</evidence>
<proteinExistence type="predicted"/>
<organism evidence="3 4">
    <name type="scientific">Embleya hyalina</name>
    <dbReference type="NCBI Taxonomy" id="516124"/>
    <lineage>
        <taxon>Bacteria</taxon>
        <taxon>Bacillati</taxon>
        <taxon>Actinomycetota</taxon>
        <taxon>Actinomycetes</taxon>
        <taxon>Kitasatosporales</taxon>
        <taxon>Streptomycetaceae</taxon>
        <taxon>Embleya</taxon>
    </lineage>
</organism>
<dbReference type="SUPFAM" id="SSF56349">
    <property type="entry name" value="DNA breaking-rejoining enzymes"/>
    <property type="match status" value="1"/>
</dbReference>
<evidence type="ECO:0000259" key="2">
    <source>
        <dbReference type="PROSITE" id="PS51898"/>
    </source>
</evidence>
<dbReference type="GO" id="GO:0006310">
    <property type="term" value="P:DNA recombination"/>
    <property type="evidence" value="ECO:0007669"/>
    <property type="project" value="UniProtKB-KW"/>
</dbReference>
<dbReference type="EMBL" id="BIFH01000050">
    <property type="protein sequence ID" value="GCE01526.1"/>
    <property type="molecule type" value="Genomic_DNA"/>
</dbReference>
<sequence length="165" mass="17525">MAFAIAGRSSEVSALTVAGIRRVAEGLEVHVPSVKGRPARDVAVHHGANPLTCPVRCWLAWQAAADLVDGPAFRAVDQVGRVGAGPLSPDGCRIAITRAAERAGLDVKLTGHSARRGLITTGRKRGKKPEKLRKQSGHAANSPVFWSYVEEGEMWEDAATEDIGL</sequence>
<evidence type="ECO:0000313" key="4">
    <source>
        <dbReference type="Proteomes" id="UP000286931"/>
    </source>
</evidence>
<accession>A0A401Z3W2</accession>
<dbReference type="GO" id="GO:0003677">
    <property type="term" value="F:DNA binding"/>
    <property type="evidence" value="ECO:0007669"/>
    <property type="project" value="InterPro"/>
</dbReference>
<dbReference type="Proteomes" id="UP000286931">
    <property type="component" value="Unassembled WGS sequence"/>
</dbReference>
<reference evidence="3 4" key="1">
    <citation type="submission" date="2018-12" db="EMBL/GenBank/DDBJ databases">
        <title>Draft genome sequence of Embleya hyalina NBRC 13850T.</title>
        <authorList>
            <person name="Komaki H."/>
            <person name="Hosoyama A."/>
            <person name="Kimura A."/>
            <person name="Ichikawa N."/>
            <person name="Tamura T."/>
        </authorList>
    </citation>
    <scope>NUCLEOTIDE SEQUENCE [LARGE SCALE GENOMIC DNA]</scope>
    <source>
        <strain evidence="3 4">NBRC 13850</strain>
    </source>
</reference>
<dbReference type="PROSITE" id="PS51898">
    <property type="entry name" value="TYR_RECOMBINASE"/>
    <property type="match status" value="1"/>
</dbReference>
<dbReference type="InterPro" id="IPR002104">
    <property type="entry name" value="Integrase_catalytic"/>
</dbReference>
<protein>
    <submittedName>
        <fullName evidence="3">Integrase</fullName>
    </submittedName>
</protein>
<dbReference type="Gene3D" id="1.10.443.10">
    <property type="entry name" value="Intergrase catalytic core"/>
    <property type="match status" value="1"/>
</dbReference>
<keyword evidence="4" id="KW-1185">Reference proteome</keyword>